<proteinExistence type="predicted"/>
<evidence type="ECO:0000256" key="1">
    <source>
        <dbReference type="SAM" id="Coils"/>
    </source>
</evidence>
<organism evidence="2 3">
    <name type="scientific">Cercophora scortea</name>
    <dbReference type="NCBI Taxonomy" id="314031"/>
    <lineage>
        <taxon>Eukaryota</taxon>
        <taxon>Fungi</taxon>
        <taxon>Dikarya</taxon>
        <taxon>Ascomycota</taxon>
        <taxon>Pezizomycotina</taxon>
        <taxon>Sordariomycetes</taxon>
        <taxon>Sordariomycetidae</taxon>
        <taxon>Sordariales</taxon>
        <taxon>Lasiosphaeriaceae</taxon>
        <taxon>Cercophora</taxon>
    </lineage>
</organism>
<comment type="caution">
    <text evidence="2">The sequence shown here is derived from an EMBL/GenBank/DDBJ whole genome shotgun (WGS) entry which is preliminary data.</text>
</comment>
<gene>
    <name evidence="2" type="ORF">B0T19DRAFT_476462</name>
</gene>
<dbReference type="AlphaFoldDB" id="A0AAE0IE28"/>
<dbReference type="EMBL" id="JAUEPO010000004">
    <property type="protein sequence ID" value="KAK3323351.1"/>
    <property type="molecule type" value="Genomic_DNA"/>
</dbReference>
<name>A0AAE0IE28_9PEZI</name>
<evidence type="ECO:0000313" key="3">
    <source>
        <dbReference type="Proteomes" id="UP001286456"/>
    </source>
</evidence>
<sequence>MAANHPNLIVPHLANNPNEDAFPPNAAPSPWAVLSEEDLITAQAILFTLARPDLYDPRQAGNAPDHAVQRYVTRQTFSFESADQLAEVVAIKAEELDSLRSLSDALPGAVDEFRAEYDAIVAKQAEGRVMVALGVLDAIDAAMADSPGERLRRAREELQIASVVMDAVGVFVEAVERTYTRLEATLARSRELKEAMEAVEALAREVEVLEARVEVRRLFSNAVDGAVSSTGVWEQRQAVLVKVRQLMEEYAGEYPDGERGEGEVEEGEELEELEVLREHLQAAYVDLLADVELNEEVVALGLHAG</sequence>
<keyword evidence="1" id="KW-0175">Coiled coil</keyword>
<accession>A0AAE0IE28</accession>
<protein>
    <submittedName>
        <fullName evidence="2">Uncharacterized protein</fullName>
    </submittedName>
</protein>
<reference evidence="2" key="1">
    <citation type="journal article" date="2023" name="Mol. Phylogenet. Evol.">
        <title>Genome-scale phylogeny and comparative genomics of the fungal order Sordariales.</title>
        <authorList>
            <person name="Hensen N."/>
            <person name="Bonometti L."/>
            <person name="Westerberg I."/>
            <person name="Brannstrom I.O."/>
            <person name="Guillou S."/>
            <person name="Cros-Aarteil S."/>
            <person name="Calhoun S."/>
            <person name="Haridas S."/>
            <person name="Kuo A."/>
            <person name="Mondo S."/>
            <person name="Pangilinan J."/>
            <person name="Riley R."/>
            <person name="LaButti K."/>
            <person name="Andreopoulos B."/>
            <person name="Lipzen A."/>
            <person name="Chen C."/>
            <person name="Yan M."/>
            <person name="Daum C."/>
            <person name="Ng V."/>
            <person name="Clum A."/>
            <person name="Steindorff A."/>
            <person name="Ohm R.A."/>
            <person name="Martin F."/>
            <person name="Silar P."/>
            <person name="Natvig D.O."/>
            <person name="Lalanne C."/>
            <person name="Gautier V."/>
            <person name="Ament-Velasquez S.L."/>
            <person name="Kruys A."/>
            <person name="Hutchinson M.I."/>
            <person name="Powell A.J."/>
            <person name="Barry K."/>
            <person name="Miller A.N."/>
            <person name="Grigoriev I.V."/>
            <person name="Debuchy R."/>
            <person name="Gladieux P."/>
            <person name="Hiltunen Thoren M."/>
            <person name="Johannesson H."/>
        </authorList>
    </citation>
    <scope>NUCLEOTIDE SEQUENCE</scope>
    <source>
        <strain evidence="2">SMH4131-1</strain>
    </source>
</reference>
<reference evidence="2" key="2">
    <citation type="submission" date="2023-06" db="EMBL/GenBank/DDBJ databases">
        <authorList>
            <consortium name="Lawrence Berkeley National Laboratory"/>
            <person name="Haridas S."/>
            <person name="Hensen N."/>
            <person name="Bonometti L."/>
            <person name="Westerberg I."/>
            <person name="Brannstrom I.O."/>
            <person name="Guillou S."/>
            <person name="Cros-Aarteil S."/>
            <person name="Calhoun S."/>
            <person name="Kuo A."/>
            <person name="Mondo S."/>
            <person name="Pangilinan J."/>
            <person name="Riley R."/>
            <person name="Labutti K."/>
            <person name="Andreopoulos B."/>
            <person name="Lipzen A."/>
            <person name="Chen C."/>
            <person name="Yanf M."/>
            <person name="Daum C."/>
            <person name="Ng V."/>
            <person name="Clum A."/>
            <person name="Steindorff A."/>
            <person name="Ohm R."/>
            <person name="Martin F."/>
            <person name="Silar P."/>
            <person name="Natvig D."/>
            <person name="Lalanne C."/>
            <person name="Gautier V."/>
            <person name="Ament-Velasquez S.L."/>
            <person name="Kruys A."/>
            <person name="Hutchinson M.I."/>
            <person name="Powell A.J."/>
            <person name="Barry K."/>
            <person name="Miller A.N."/>
            <person name="Grigoriev I.V."/>
            <person name="Debuchy R."/>
            <person name="Gladieux P."/>
            <person name="Thoren M.H."/>
            <person name="Johannesson H."/>
        </authorList>
    </citation>
    <scope>NUCLEOTIDE SEQUENCE</scope>
    <source>
        <strain evidence="2">SMH4131-1</strain>
    </source>
</reference>
<evidence type="ECO:0000313" key="2">
    <source>
        <dbReference type="EMBL" id="KAK3323351.1"/>
    </source>
</evidence>
<dbReference type="Proteomes" id="UP001286456">
    <property type="component" value="Unassembled WGS sequence"/>
</dbReference>
<keyword evidence="3" id="KW-1185">Reference proteome</keyword>
<feature type="coiled-coil region" evidence="1">
    <location>
        <begin position="172"/>
        <end position="212"/>
    </location>
</feature>